<dbReference type="InterPro" id="IPR036429">
    <property type="entry name" value="SpoA-like_sf"/>
</dbReference>
<dbReference type="STRING" id="1581420.AAW00_13990"/>
<sequence>MDDADRTACLAQLAGRLCRRLPPALAAVIAGAKVRVAAGTPCQHPAGEAEAAFAGLATAGTLALPGEVGLLVMLEMPHALRLTDRLFGGNGELPDPLPGDLPMTAELVLARLDQALCEALTDERGGGQRPQAAGRSSDIARAMAAGRGSGWTSIGIEIEEEGREAWSVVVALDDAALDRLARMGADRVPADRRRAVSPDPLSAPFADLPFDLTATLLELTIPFSRLSDLKVGDRLPVAIPRDVELTLGPIPLATGTIGTREDRVALRLSRVA</sequence>
<name>A0A0G9MPP4_9SPHN</name>
<dbReference type="Proteomes" id="UP000053464">
    <property type="component" value="Unassembled WGS sequence"/>
</dbReference>
<proteinExistence type="predicted"/>
<protein>
    <recommendedName>
        <fullName evidence="1">Flagellar motor switch protein FliN-like C-terminal domain-containing protein</fullName>
    </recommendedName>
</protein>
<feature type="domain" description="Flagellar motor switch protein FliN-like C-terminal" evidence="1">
    <location>
        <begin position="207"/>
        <end position="271"/>
    </location>
</feature>
<accession>A0A0G9MPP4</accession>
<dbReference type="PATRIC" id="fig|1581420.6.peg.2861"/>
<gene>
    <name evidence="2" type="ORF">AAW00_13990</name>
</gene>
<evidence type="ECO:0000313" key="3">
    <source>
        <dbReference type="Proteomes" id="UP000053464"/>
    </source>
</evidence>
<evidence type="ECO:0000313" key="2">
    <source>
        <dbReference type="EMBL" id="KLE31268.1"/>
    </source>
</evidence>
<comment type="caution">
    <text evidence="2">The sequence shown here is derived from an EMBL/GenBank/DDBJ whole genome shotgun (WGS) entry which is preliminary data.</text>
</comment>
<evidence type="ECO:0000259" key="1">
    <source>
        <dbReference type="Pfam" id="PF01052"/>
    </source>
</evidence>
<dbReference type="InterPro" id="IPR001543">
    <property type="entry name" value="FliN-like_C"/>
</dbReference>
<organism evidence="2 3">
    <name type="scientific">Aurantiacibacter luteus</name>
    <dbReference type="NCBI Taxonomy" id="1581420"/>
    <lineage>
        <taxon>Bacteria</taxon>
        <taxon>Pseudomonadati</taxon>
        <taxon>Pseudomonadota</taxon>
        <taxon>Alphaproteobacteria</taxon>
        <taxon>Sphingomonadales</taxon>
        <taxon>Erythrobacteraceae</taxon>
        <taxon>Aurantiacibacter</taxon>
    </lineage>
</organism>
<dbReference type="AlphaFoldDB" id="A0A0G9MPP4"/>
<dbReference type="Gene3D" id="2.30.330.10">
    <property type="entry name" value="SpoA-like"/>
    <property type="match status" value="1"/>
</dbReference>
<dbReference type="Pfam" id="PF01052">
    <property type="entry name" value="FliMN_C"/>
    <property type="match status" value="1"/>
</dbReference>
<keyword evidence="3" id="KW-1185">Reference proteome</keyword>
<dbReference type="EMBL" id="LBHB01000006">
    <property type="protein sequence ID" value="KLE31268.1"/>
    <property type="molecule type" value="Genomic_DNA"/>
</dbReference>
<dbReference type="SUPFAM" id="SSF101801">
    <property type="entry name" value="Surface presentation of antigens (SPOA)"/>
    <property type="match status" value="1"/>
</dbReference>
<reference evidence="2 3" key="1">
    <citation type="submission" date="2015-04" db="EMBL/GenBank/DDBJ databases">
        <title>The draft genome sequence of Erythrobacter luteus KA37.</title>
        <authorList>
            <person name="Zhuang L."/>
            <person name="Liu Y."/>
            <person name="Shao Z."/>
        </authorList>
    </citation>
    <scope>NUCLEOTIDE SEQUENCE [LARGE SCALE GENOMIC DNA]</scope>
    <source>
        <strain evidence="2 3">KA37</strain>
    </source>
</reference>